<comment type="caution">
    <text evidence="1">The sequence shown here is derived from an EMBL/GenBank/DDBJ whole genome shotgun (WGS) entry which is preliminary data.</text>
</comment>
<dbReference type="EMBL" id="BQNB010012506">
    <property type="protein sequence ID" value="GJT04407.1"/>
    <property type="molecule type" value="Genomic_DNA"/>
</dbReference>
<evidence type="ECO:0000313" key="1">
    <source>
        <dbReference type="EMBL" id="GJT04407.1"/>
    </source>
</evidence>
<name>A0ABQ5AS89_9ASTR</name>
<organism evidence="1 2">
    <name type="scientific">Tanacetum coccineum</name>
    <dbReference type="NCBI Taxonomy" id="301880"/>
    <lineage>
        <taxon>Eukaryota</taxon>
        <taxon>Viridiplantae</taxon>
        <taxon>Streptophyta</taxon>
        <taxon>Embryophyta</taxon>
        <taxon>Tracheophyta</taxon>
        <taxon>Spermatophyta</taxon>
        <taxon>Magnoliopsida</taxon>
        <taxon>eudicotyledons</taxon>
        <taxon>Gunneridae</taxon>
        <taxon>Pentapetalae</taxon>
        <taxon>asterids</taxon>
        <taxon>campanulids</taxon>
        <taxon>Asterales</taxon>
        <taxon>Asteraceae</taxon>
        <taxon>Asteroideae</taxon>
        <taxon>Anthemideae</taxon>
        <taxon>Anthemidinae</taxon>
        <taxon>Tanacetum</taxon>
    </lineage>
</organism>
<sequence>MEILPESTSKISAVGTNDDVAASFQHSQIHYHMLMLKLQRHTISIKIQESRKLKFKDKDFRNSDIQDLP</sequence>
<evidence type="ECO:0000313" key="2">
    <source>
        <dbReference type="Proteomes" id="UP001151760"/>
    </source>
</evidence>
<proteinExistence type="predicted"/>
<protein>
    <submittedName>
        <fullName evidence="1">Uncharacterized protein</fullName>
    </submittedName>
</protein>
<keyword evidence="2" id="KW-1185">Reference proteome</keyword>
<accession>A0ABQ5AS89</accession>
<dbReference type="Proteomes" id="UP001151760">
    <property type="component" value="Unassembled WGS sequence"/>
</dbReference>
<gene>
    <name evidence="1" type="ORF">Tco_0838869</name>
</gene>
<reference evidence="1" key="1">
    <citation type="journal article" date="2022" name="Int. J. Mol. Sci.">
        <title>Draft Genome of Tanacetum Coccineum: Genomic Comparison of Closely Related Tanacetum-Family Plants.</title>
        <authorList>
            <person name="Yamashiro T."/>
            <person name="Shiraishi A."/>
            <person name="Nakayama K."/>
            <person name="Satake H."/>
        </authorList>
    </citation>
    <scope>NUCLEOTIDE SEQUENCE</scope>
</reference>
<reference evidence="1" key="2">
    <citation type="submission" date="2022-01" db="EMBL/GenBank/DDBJ databases">
        <authorList>
            <person name="Yamashiro T."/>
            <person name="Shiraishi A."/>
            <person name="Satake H."/>
            <person name="Nakayama K."/>
        </authorList>
    </citation>
    <scope>NUCLEOTIDE SEQUENCE</scope>
</reference>